<dbReference type="InterPro" id="IPR017941">
    <property type="entry name" value="Rieske_2Fe-2S"/>
</dbReference>
<feature type="domain" description="Rieske" evidence="6">
    <location>
        <begin position="107"/>
        <end position="189"/>
    </location>
</feature>
<evidence type="ECO:0000256" key="5">
    <source>
        <dbReference type="SAM" id="MobiDB-lite"/>
    </source>
</evidence>
<dbReference type="GO" id="GO:0016705">
    <property type="term" value="F:oxidoreductase activity, acting on paired donors, with incorporation or reduction of molecular oxygen"/>
    <property type="evidence" value="ECO:0007669"/>
    <property type="project" value="UniProtKB-ARBA"/>
</dbReference>
<protein>
    <submittedName>
        <fullName evidence="7">FAD-dependent oxidoreductase</fullName>
    </submittedName>
</protein>
<keyword evidence="3" id="KW-0408">Iron</keyword>
<evidence type="ECO:0000313" key="8">
    <source>
        <dbReference type="Proteomes" id="UP000270021"/>
    </source>
</evidence>
<dbReference type="Proteomes" id="UP000270021">
    <property type="component" value="Chromosome"/>
</dbReference>
<dbReference type="GO" id="GO:0046872">
    <property type="term" value="F:metal ion binding"/>
    <property type="evidence" value="ECO:0007669"/>
    <property type="project" value="UniProtKB-KW"/>
</dbReference>
<evidence type="ECO:0000259" key="6">
    <source>
        <dbReference type="PROSITE" id="PS51296"/>
    </source>
</evidence>
<proteinExistence type="predicted"/>
<dbReference type="GO" id="GO:0004497">
    <property type="term" value="F:monooxygenase activity"/>
    <property type="evidence" value="ECO:0007669"/>
    <property type="project" value="UniProtKB-ARBA"/>
</dbReference>
<accession>A0A3Q8WVM3</accession>
<evidence type="ECO:0000256" key="2">
    <source>
        <dbReference type="ARBA" id="ARBA00022723"/>
    </source>
</evidence>
<keyword evidence="1" id="KW-0001">2Fe-2S</keyword>
<evidence type="ECO:0000256" key="4">
    <source>
        <dbReference type="ARBA" id="ARBA00023014"/>
    </source>
</evidence>
<sequence>MVPMAKTMPWGEGRVHFAGGYSKWGLTSAPAAAQQVVDIVLGRPDPHIFGTPGTLGTVKGAVKTLSDMPKTQAKAALKAVKSDLSEEPAGSAAHPSTPGVAADGSASVDSTRVEAEAGAPRTGHVGRTPVGESIVDGVPCRVSLVCPHMKGILAWNDAEKSWDCPLHGSRFEADGTLIEGPATTDLERL</sequence>
<dbReference type="Gene3D" id="2.102.10.10">
    <property type="entry name" value="Rieske [2Fe-2S] iron-sulphur domain"/>
    <property type="match status" value="1"/>
</dbReference>
<dbReference type="SUPFAM" id="SSF50022">
    <property type="entry name" value="ISP domain"/>
    <property type="match status" value="1"/>
</dbReference>
<feature type="region of interest" description="Disordered" evidence="5">
    <location>
        <begin position="81"/>
        <end position="130"/>
    </location>
</feature>
<name>A0A3Q8WVM3_9ACTO</name>
<evidence type="ECO:0000256" key="1">
    <source>
        <dbReference type="ARBA" id="ARBA00022714"/>
    </source>
</evidence>
<dbReference type="AlphaFoldDB" id="A0A3Q8WVM3"/>
<organism evidence="7 8">
    <name type="scientific">Flaviflexus salsibiostraticola</name>
    <dbReference type="NCBI Taxonomy" id="1282737"/>
    <lineage>
        <taxon>Bacteria</taxon>
        <taxon>Bacillati</taxon>
        <taxon>Actinomycetota</taxon>
        <taxon>Actinomycetes</taxon>
        <taxon>Actinomycetales</taxon>
        <taxon>Actinomycetaceae</taxon>
        <taxon>Flaviflexus</taxon>
    </lineage>
</organism>
<dbReference type="OrthoDB" id="9767869at2"/>
<dbReference type="EMBL" id="CP034438">
    <property type="protein sequence ID" value="AZN31156.1"/>
    <property type="molecule type" value="Genomic_DNA"/>
</dbReference>
<reference evidence="7 8" key="1">
    <citation type="submission" date="2018-12" db="EMBL/GenBank/DDBJ databases">
        <title>Complete genome sequence of Flaviflexus salsibiostraticola KCTC 33148.</title>
        <authorList>
            <person name="Bae J.-W."/>
        </authorList>
    </citation>
    <scope>NUCLEOTIDE SEQUENCE [LARGE SCALE GENOMIC DNA]</scope>
    <source>
        <strain evidence="7 8">KCTC 33148</strain>
    </source>
</reference>
<dbReference type="PROSITE" id="PS51296">
    <property type="entry name" value="RIESKE"/>
    <property type="match status" value="1"/>
</dbReference>
<evidence type="ECO:0000313" key="7">
    <source>
        <dbReference type="EMBL" id="AZN31156.1"/>
    </source>
</evidence>
<dbReference type="KEGG" id="fsl:EJO69_10135"/>
<dbReference type="Pfam" id="PF00355">
    <property type="entry name" value="Rieske"/>
    <property type="match status" value="1"/>
</dbReference>
<gene>
    <name evidence="7" type="ORF">EJO69_10135</name>
</gene>
<keyword evidence="4" id="KW-0411">Iron-sulfur</keyword>
<evidence type="ECO:0000256" key="3">
    <source>
        <dbReference type="ARBA" id="ARBA00023004"/>
    </source>
</evidence>
<dbReference type="GO" id="GO:0051537">
    <property type="term" value="F:2 iron, 2 sulfur cluster binding"/>
    <property type="evidence" value="ECO:0007669"/>
    <property type="project" value="UniProtKB-KW"/>
</dbReference>
<keyword evidence="2" id="KW-0479">Metal-binding</keyword>
<dbReference type="InterPro" id="IPR036922">
    <property type="entry name" value="Rieske_2Fe-2S_sf"/>
</dbReference>
<keyword evidence="8" id="KW-1185">Reference proteome</keyword>